<accession>A0AAN6TD44</accession>
<dbReference type="Proteomes" id="UP001302812">
    <property type="component" value="Unassembled WGS sequence"/>
</dbReference>
<reference evidence="2" key="1">
    <citation type="journal article" date="2023" name="Mol. Phylogenet. Evol.">
        <title>Genome-scale phylogeny and comparative genomics of the fungal order Sordariales.</title>
        <authorList>
            <person name="Hensen N."/>
            <person name="Bonometti L."/>
            <person name="Westerberg I."/>
            <person name="Brannstrom I.O."/>
            <person name="Guillou S."/>
            <person name="Cros-Aarteil S."/>
            <person name="Calhoun S."/>
            <person name="Haridas S."/>
            <person name="Kuo A."/>
            <person name="Mondo S."/>
            <person name="Pangilinan J."/>
            <person name="Riley R."/>
            <person name="LaButti K."/>
            <person name="Andreopoulos B."/>
            <person name="Lipzen A."/>
            <person name="Chen C."/>
            <person name="Yan M."/>
            <person name="Daum C."/>
            <person name="Ng V."/>
            <person name="Clum A."/>
            <person name="Steindorff A."/>
            <person name="Ohm R.A."/>
            <person name="Martin F."/>
            <person name="Silar P."/>
            <person name="Natvig D.O."/>
            <person name="Lalanne C."/>
            <person name="Gautier V."/>
            <person name="Ament-Velasquez S.L."/>
            <person name="Kruys A."/>
            <person name="Hutchinson M.I."/>
            <person name="Powell A.J."/>
            <person name="Barry K."/>
            <person name="Miller A.N."/>
            <person name="Grigoriev I.V."/>
            <person name="Debuchy R."/>
            <person name="Gladieux P."/>
            <person name="Hiltunen Thoren M."/>
            <person name="Johannesson H."/>
        </authorList>
    </citation>
    <scope>NUCLEOTIDE SEQUENCE</scope>
    <source>
        <strain evidence="2">CBS 508.74</strain>
    </source>
</reference>
<evidence type="ECO:0000256" key="1">
    <source>
        <dbReference type="SAM" id="MobiDB-lite"/>
    </source>
</evidence>
<feature type="compositionally biased region" description="Basic and acidic residues" evidence="1">
    <location>
        <begin position="128"/>
        <end position="141"/>
    </location>
</feature>
<comment type="caution">
    <text evidence="2">The sequence shown here is derived from an EMBL/GenBank/DDBJ whole genome shotgun (WGS) entry which is preliminary data.</text>
</comment>
<organism evidence="2 3">
    <name type="scientific">Canariomyces notabilis</name>
    <dbReference type="NCBI Taxonomy" id="2074819"/>
    <lineage>
        <taxon>Eukaryota</taxon>
        <taxon>Fungi</taxon>
        <taxon>Dikarya</taxon>
        <taxon>Ascomycota</taxon>
        <taxon>Pezizomycotina</taxon>
        <taxon>Sordariomycetes</taxon>
        <taxon>Sordariomycetidae</taxon>
        <taxon>Sordariales</taxon>
        <taxon>Chaetomiaceae</taxon>
        <taxon>Canariomyces</taxon>
    </lineage>
</organism>
<keyword evidence="3" id="KW-1185">Reference proteome</keyword>
<gene>
    <name evidence="2" type="ORF">N656DRAFT_105068</name>
</gene>
<evidence type="ECO:0000313" key="3">
    <source>
        <dbReference type="Proteomes" id="UP001302812"/>
    </source>
</evidence>
<dbReference type="RefSeq" id="XP_064669621.1">
    <property type="nucleotide sequence ID" value="XM_064808488.1"/>
</dbReference>
<name>A0AAN6TD44_9PEZI</name>
<feature type="region of interest" description="Disordered" evidence="1">
    <location>
        <begin position="244"/>
        <end position="267"/>
    </location>
</feature>
<dbReference type="EMBL" id="MU853343">
    <property type="protein sequence ID" value="KAK4112051.1"/>
    <property type="molecule type" value="Genomic_DNA"/>
</dbReference>
<reference evidence="2" key="2">
    <citation type="submission" date="2023-05" db="EMBL/GenBank/DDBJ databases">
        <authorList>
            <consortium name="Lawrence Berkeley National Laboratory"/>
            <person name="Steindorff A."/>
            <person name="Hensen N."/>
            <person name="Bonometti L."/>
            <person name="Westerberg I."/>
            <person name="Brannstrom I.O."/>
            <person name="Guillou S."/>
            <person name="Cros-Aarteil S."/>
            <person name="Calhoun S."/>
            <person name="Haridas S."/>
            <person name="Kuo A."/>
            <person name="Mondo S."/>
            <person name="Pangilinan J."/>
            <person name="Riley R."/>
            <person name="Labutti K."/>
            <person name="Andreopoulos B."/>
            <person name="Lipzen A."/>
            <person name="Chen C."/>
            <person name="Yanf M."/>
            <person name="Daum C."/>
            <person name="Ng V."/>
            <person name="Clum A."/>
            <person name="Ohm R."/>
            <person name="Martin F."/>
            <person name="Silar P."/>
            <person name="Natvig D."/>
            <person name="Lalanne C."/>
            <person name="Gautier V."/>
            <person name="Ament-Velasquez S.L."/>
            <person name="Kruys A."/>
            <person name="Hutchinson M.I."/>
            <person name="Powell A.J."/>
            <person name="Barry K."/>
            <person name="Miller A.N."/>
            <person name="Grigoriev I.V."/>
            <person name="Debuchy R."/>
            <person name="Gladieux P."/>
            <person name="Thoren M.H."/>
            <person name="Johannesson H."/>
        </authorList>
    </citation>
    <scope>NUCLEOTIDE SEQUENCE</scope>
    <source>
        <strain evidence="2">CBS 508.74</strain>
    </source>
</reference>
<sequence length="284" mass="31434">MQWNACTHRSITEPLAGLREYQEYRWGFGTAIPLCPHRNSERAGREKRSEIRSGHSNPLCFLPGRFGAFGPCSRANFPAREKRTVHVKRAFGFSHKKTTAAGAMFAGWGKGERKSGESGDMGPWKQGDPIEHPTTSEHGRECLPGVPPNLHSTRPEVPSPEQAEERTAEPMCQHCQGTGDLLRNPSKPIRRRRLALSERPPVLPGAILGTWAILASCREHRWTKGMTPIVPIAALIINPQNDKNESDCHPTVGHSPSSRHTMARMASSTSPSIRIMTSWFLLAG</sequence>
<dbReference type="GeneID" id="89932611"/>
<dbReference type="AlphaFoldDB" id="A0AAN6TD44"/>
<feature type="compositionally biased region" description="Polar residues" evidence="1">
    <location>
        <begin position="254"/>
        <end position="267"/>
    </location>
</feature>
<evidence type="ECO:0000313" key="2">
    <source>
        <dbReference type="EMBL" id="KAK4112051.1"/>
    </source>
</evidence>
<feature type="region of interest" description="Disordered" evidence="1">
    <location>
        <begin position="108"/>
        <end position="170"/>
    </location>
</feature>
<protein>
    <submittedName>
        <fullName evidence="2">Uncharacterized protein</fullName>
    </submittedName>
</protein>
<proteinExistence type="predicted"/>